<evidence type="ECO:0000256" key="2">
    <source>
        <dbReference type="ARBA" id="ARBA00022763"/>
    </source>
</evidence>
<feature type="domain" description="GIY-YIG" evidence="9">
    <location>
        <begin position="259"/>
        <end position="355"/>
    </location>
</feature>
<dbReference type="GO" id="GO:0141016">
    <property type="term" value="F:G/T mismatch-specific thymine-DNA glycosylase activity"/>
    <property type="evidence" value="ECO:0007669"/>
    <property type="project" value="UniProtKB-EC"/>
</dbReference>
<dbReference type="Gene3D" id="1.10.1670.10">
    <property type="entry name" value="Helix-hairpin-Helix base-excision DNA repair enzymes (C-terminal)"/>
    <property type="match status" value="1"/>
</dbReference>
<dbReference type="InterPro" id="IPR023170">
    <property type="entry name" value="HhH_base_excis_C"/>
</dbReference>
<keyword evidence="5 11" id="KW-0456">Lyase</keyword>
<keyword evidence="6" id="KW-0326">Glycosidase</keyword>
<evidence type="ECO:0000313" key="12">
    <source>
        <dbReference type="EMBL" id="MBA2864283.1"/>
    </source>
</evidence>
<dbReference type="EMBL" id="JACDUO010000001">
    <property type="protein sequence ID" value="MBA2864283.1"/>
    <property type="molecule type" value="Genomic_DNA"/>
</dbReference>
<dbReference type="CDD" id="cd00056">
    <property type="entry name" value="ENDO3c"/>
    <property type="match status" value="1"/>
</dbReference>
<dbReference type="GO" id="GO:0000703">
    <property type="term" value="F:oxidized pyrimidine nucleobase lesion DNA N-glycosylase activity"/>
    <property type="evidence" value="ECO:0007669"/>
    <property type="project" value="TreeGrafter"/>
</dbReference>
<dbReference type="PANTHER" id="PTHR43286">
    <property type="entry name" value="ENDONUCLEASE III-LIKE PROTEIN 1"/>
    <property type="match status" value="1"/>
</dbReference>
<evidence type="ECO:0000256" key="1">
    <source>
        <dbReference type="ARBA" id="ARBA00008343"/>
    </source>
</evidence>
<dbReference type="InterPro" id="IPR002837">
    <property type="entry name" value="DUF123"/>
</dbReference>
<dbReference type="Pfam" id="PF01986">
    <property type="entry name" value="DUF123"/>
    <property type="match status" value="1"/>
</dbReference>
<dbReference type="PANTHER" id="PTHR43286:SF1">
    <property type="entry name" value="ENDONUCLEASE III-LIKE PROTEIN 1"/>
    <property type="match status" value="1"/>
</dbReference>
<evidence type="ECO:0000313" key="14">
    <source>
        <dbReference type="Proteomes" id="UP000567099"/>
    </source>
</evidence>
<evidence type="ECO:0000256" key="6">
    <source>
        <dbReference type="ARBA" id="ARBA00023295"/>
    </source>
</evidence>
<dbReference type="AlphaFoldDB" id="A0A2L1CAG9"/>
<dbReference type="GO" id="GO:0003677">
    <property type="term" value="F:DNA binding"/>
    <property type="evidence" value="ECO:0007669"/>
    <property type="project" value="InterPro"/>
</dbReference>
<evidence type="ECO:0000259" key="10">
    <source>
        <dbReference type="SMART" id="SM00478"/>
    </source>
</evidence>
<dbReference type="Gene3D" id="1.10.340.30">
    <property type="entry name" value="Hypothetical protein, domain 2"/>
    <property type="match status" value="1"/>
</dbReference>
<dbReference type="Proteomes" id="UP000567099">
    <property type="component" value="Unassembled WGS sequence"/>
</dbReference>
<dbReference type="InterPro" id="IPR003265">
    <property type="entry name" value="HhH-GPD_domain"/>
</dbReference>
<reference evidence="11" key="2">
    <citation type="submission" date="2018-02" db="EMBL/GenBank/DDBJ databases">
        <title>Complete genome sequence of the Methanococcus maripaludis type strain JJ (DSM 2067), a model for selenoprotein synthesis in Archaea.</title>
        <authorList>
            <person name="Poehlein A."/>
            <person name="Heym D."/>
            <person name="Quitzke V."/>
            <person name="Fersch J."/>
            <person name="Daniel R."/>
            <person name="Rother M."/>
        </authorList>
    </citation>
    <scope>NUCLEOTIDE SEQUENCE [LARGE SCALE GENOMIC DNA]</scope>
    <source>
        <strain evidence="11">DSM 2067</strain>
    </source>
</reference>
<dbReference type="Proteomes" id="UP000239462">
    <property type="component" value="Chromosome"/>
</dbReference>
<evidence type="ECO:0000259" key="9">
    <source>
        <dbReference type="SMART" id="SM00465"/>
    </source>
</evidence>
<proteinExistence type="inferred from homology"/>
<dbReference type="Pfam" id="PF00633">
    <property type="entry name" value="HHH"/>
    <property type="match status" value="1"/>
</dbReference>
<reference evidence="13" key="1">
    <citation type="journal article" date="2018" name="Genome Announc.">
        <title>Complete Genome Sequence of the Methanococcus maripaludis Type Strain JJ (DSM 2067), a Model for Selenoprotein Synthesis in Archaea.</title>
        <authorList>
            <person name="Poehlein A."/>
            <person name="Heym D."/>
            <person name="Quitzke V."/>
            <person name="Fersch J."/>
            <person name="Daniel R."/>
            <person name="Rother M."/>
        </authorList>
    </citation>
    <scope>NUCLEOTIDE SEQUENCE [LARGE SCALE GENOMIC DNA]</scope>
    <source>
        <strain evidence="13">DSM 2067</strain>
    </source>
</reference>
<evidence type="ECO:0000256" key="5">
    <source>
        <dbReference type="ARBA" id="ARBA00023239"/>
    </source>
</evidence>
<keyword evidence="4" id="KW-0234">DNA repair</keyword>
<comment type="catalytic activity">
    <reaction evidence="7">
        <text>Hydrolyzes mismatched double-stranded DNA and polynucleotides, releasing free thymine.</text>
        <dbReference type="EC" id="3.2.2.29"/>
    </reaction>
</comment>
<feature type="domain" description="HhH-GPD" evidence="10">
    <location>
        <begin position="47"/>
        <end position="194"/>
    </location>
</feature>
<evidence type="ECO:0000256" key="4">
    <source>
        <dbReference type="ARBA" id="ARBA00023204"/>
    </source>
</evidence>
<dbReference type="Pfam" id="PF00730">
    <property type="entry name" value="HhH-GPD"/>
    <property type="match status" value="1"/>
</dbReference>
<evidence type="ECO:0000256" key="8">
    <source>
        <dbReference type="ARBA" id="ARBA00066769"/>
    </source>
</evidence>
<dbReference type="KEGG" id="mmad:MMJJ_04490"/>
<organism evidence="11 13">
    <name type="scientific">Methanococcus maripaludis</name>
    <name type="common">Methanococcus deltae</name>
    <dbReference type="NCBI Taxonomy" id="39152"/>
    <lineage>
        <taxon>Archaea</taxon>
        <taxon>Methanobacteriati</taxon>
        <taxon>Methanobacteriota</taxon>
        <taxon>Methanomada group</taxon>
        <taxon>Methanococci</taxon>
        <taxon>Methanococcales</taxon>
        <taxon>Methanococcaceae</taxon>
        <taxon>Methanococcus</taxon>
    </lineage>
</organism>
<evidence type="ECO:0000313" key="11">
    <source>
        <dbReference type="EMBL" id="AVB75866.1"/>
    </source>
</evidence>
<protein>
    <recommendedName>
        <fullName evidence="8">thymine-DNA glycosylase</fullName>
        <ecNumber evidence="8">3.2.2.29</ecNumber>
    </recommendedName>
</protein>
<accession>A0A2L1CAG9</accession>
<dbReference type="EC" id="3.2.2.29" evidence="8"/>
<dbReference type="FunFam" id="1.10.340.30:FF:000001">
    <property type="entry name" value="Endonuclease III"/>
    <property type="match status" value="1"/>
</dbReference>
<reference evidence="12 14" key="3">
    <citation type="submission" date="2020-07" db="EMBL/GenBank/DDBJ databases">
        <title>Genomic Encyclopedia of Type Strains, Phase IV (KMG-V): Genome sequencing to study the core and pangenomes of soil and plant-associated prokaryotes.</title>
        <authorList>
            <person name="Whitman W."/>
        </authorList>
    </citation>
    <scope>NUCLEOTIDE SEQUENCE [LARGE SCALE GENOMIC DNA]</scope>
    <source>
        <strain evidence="12 14">C13</strain>
    </source>
</reference>
<keyword evidence="12" id="KW-0255">Endonuclease</keyword>
<evidence type="ECO:0000256" key="3">
    <source>
        <dbReference type="ARBA" id="ARBA00022801"/>
    </source>
</evidence>
<dbReference type="SUPFAM" id="SSF48150">
    <property type="entry name" value="DNA-glycosylase"/>
    <property type="match status" value="1"/>
</dbReference>
<sequence>MNDFDNNFIKFLDILDEKLKKDAVVDKISKNSNENERAFKILISTVISARTKDETTAKVSKELFKKVKNPKDLVKISIDELETLVHPAGFYKTKAKNLKKLGEILIEKYNSNVPNSIEELVTLPGVGRKTANLVMTLAFDDYAICVDTHVHRITNRWNYVDTESPENTEMELRKKLPKNYWKKINNLLVVFGQETCSPIPKCDKCFSEIRKICPHYNSLNEIEKIYADFKFKKTPKTKIPKDKGTYVLRIKMNSPKTILVGKREIKFKKGDYFYIGSAMGNSMNLYNRISRHLSDNKKKRWHIDYLLEFSNVKEVNVTLGRFECDVSQRFNLVLDSIESFGCSDCKCKSHLYYIKP</sequence>
<dbReference type="InterPro" id="IPR000445">
    <property type="entry name" value="HhH_motif"/>
</dbReference>
<dbReference type="GO" id="GO:0006285">
    <property type="term" value="P:base-excision repair, AP site formation"/>
    <property type="evidence" value="ECO:0007669"/>
    <property type="project" value="TreeGrafter"/>
</dbReference>
<dbReference type="GO" id="GO:0016829">
    <property type="term" value="F:lyase activity"/>
    <property type="evidence" value="ECO:0007669"/>
    <property type="project" value="UniProtKB-KW"/>
</dbReference>
<dbReference type="SMART" id="SM00478">
    <property type="entry name" value="ENDO3c"/>
    <property type="match status" value="1"/>
</dbReference>
<evidence type="ECO:0000256" key="7">
    <source>
        <dbReference type="ARBA" id="ARBA00052915"/>
    </source>
</evidence>
<gene>
    <name evidence="11" type="primary">pdg</name>
    <name evidence="12" type="ORF">HNP94_001283</name>
    <name evidence="11" type="ORF">MMJJ_04490</name>
</gene>
<comment type="similarity">
    <text evidence="1">Belongs to the Nth/MutY family.</text>
</comment>
<dbReference type="SMART" id="SM00465">
    <property type="entry name" value="GIYc"/>
    <property type="match status" value="1"/>
</dbReference>
<dbReference type="GO" id="GO:0006289">
    <property type="term" value="P:nucleotide-excision repair"/>
    <property type="evidence" value="ECO:0007669"/>
    <property type="project" value="TreeGrafter"/>
</dbReference>
<dbReference type="InterPro" id="IPR000305">
    <property type="entry name" value="GIY-YIG_endonuc"/>
</dbReference>
<keyword evidence="3" id="KW-0378">Hydrolase</keyword>
<dbReference type="GO" id="GO:0003906">
    <property type="term" value="F:DNA-(apurinic or apyrimidinic site) endonuclease activity"/>
    <property type="evidence" value="ECO:0007669"/>
    <property type="project" value="TreeGrafter"/>
</dbReference>
<dbReference type="PROSITE" id="PS01155">
    <property type="entry name" value="ENDONUCLEASE_III_2"/>
    <property type="match status" value="1"/>
</dbReference>
<dbReference type="RefSeq" id="WP_104837489.1">
    <property type="nucleotide sequence ID" value="NZ_CP026606.1"/>
</dbReference>
<dbReference type="EMBL" id="CP026606">
    <property type="protein sequence ID" value="AVB75866.1"/>
    <property type="molecule type" value="Genomic_DNA"/>
</dbReference>
<name>A0A2L1CAG9_METMI</name>
<dbReference type="CDD" id="cd10441">
    <property type="entry name" value="GIY-YIG_COG1833"/>
    <property type="match status" value="1"/>
</dbReference>
<keyword evidence="2" id="KW-0227">DNA damage</keyword>
<dbReference type="InterPro" id="IPR004036">
    <property type="entry name" value="Endonuclease-III-like_CS2"/>
</dbReference>
<evidence type="ECO:0000313" key="13">
    <source>
        <dbReference type="Proteomes" id="UP000239462"/>
    </source>
</evidence>
<dbReference type="InterPro" id="IPR011257">
    <property type="entry name" value="DNA_glycosylase"/>
</dbReference>
<dbReference type="GeneID" id="36101542"/>
<keyword evidence="12" id="KW-0540">Nuclease</keyword>